<dbReference type="InterPro" id="IPR035906">
    <property type="entry name" value="MetI-like_sf"/>
</dbReference>
<evidence type="ECO:0000259" key="8">
    <source>
        <dbReference type="PROSITE" id="PS50928"/>
    </source>
</evidence>
<comment type="subcellular location">
    <subcellularLocation>
        <location evidence="2">Cell envelope</location>
    </subcellularLocation>
    <subcellularLocation>
        <location evidence="7">Cell membrane</location>
        <topology evidence="7">Multi-pass membrane protein</topology>
    </subcellularLocation>
    <subcellularLocation>
        <location evidence="1">Membrane</location>
        <topology evidence="1">Multi-pass membrane protein</topology>
    </subcellularLocation>
</comment>
<feature type="transmembrane region" description="Helical" evidence="7">
    <location>
        <begin position="94"/>
        <end position="116"/>
    </location>
</feature>
<dbReference type="Pfam" id="PF00528">
    <property type="entry name" value="BPD_transp_1"/>
    <property type="match status" value="1"/>
</dbReference>
<dbReference type="InterPro" id="IPR000515">
    <property type="entry name" value="MetI-like"/>
</dbReference>
<proteinExistence type="inferred from homology"/>
<dbReference type="GO" id="GO:0030313">
    <property type="term" value="C:cell envelope"/>
    <property type="evidence" value="ECO:0007669"/>
    <property type="project" value="UniProtKB-SubCell"/>
</dbReference>
<feature type="transmembrane region" description="Helical" evidence="7">
    <location>
        <begin position="222"/>
        <end position="241"/>
    </location>
</feature>
<keyword evidence="6 7" id="KW-0472">Membrane</keyword>
<protein>
    <submittedName>
        <fullName evidence="9">Phosphonate transport system permease protein</fullName>
    </submittedName>
</protein>
<dbReference type="EMBL" id="JACHGW010000008">
    <property type="protein sequence ID" value="MBB6053739.1"/>
    <property type="molecule type" value="Genomic_DNA"/>
</dbReference>
<gene>
    <name evidence="9" type="ORF">HNQ39_005581</name>
</gene>
<dbReference type="NCBIfam" id="TIGR01097">
    <property type="entry name" value="PhnE"/>
    <property type="match status" value="1"/>
</dbReference>
<feature type="transmembrane region" description="Helical" evidence="7">
    <location>
        <begin position="122"/>
        <end position="143"/>
    </location>
</feature>
<dbReference type="PANTHER" id="PTHR30043:SF8">
    <property type="entry name" value="ABC TRANSPORTER, PERMEASE PROTEIN CC0363, PUTATIVE-RELATED"/>
    <property type="match status" value="1"/>
</dbReference>
<dbReference type="Proteomes" id="UP000520814">
    <property type="component" value="Unassembled WGS sequence"/>
</dbReference>
<evidence type="ECO:0000256" key="3">
    <source>
        <dbReference type="ARBA" id="ARBA00022448"/>
    </source>
</evidence>
<reference evidence="9 10" key="1">
    <citation type="submission" date="2020-08" db="EMBL/GenBank/DDBJ databases">
        <title>Genomic Encyclopedia of Type Strains, Phase IV (KMG-IV): sequencing the most valuable type-strain genomes for metagenomic binning, comparative biology and taxonomic classification.</title>
        <authorList>
            <person name="Goeker M."/>
        </authorList>
    </citation>
    <scope>NUCLEOTIDE SEQUENCE [LARGE SCALE GENOMIC DNA]</scope>
    <source>
        <strain evidence="9 10">DSM 23562</strain>
    </source>
</reference>
<dbReference type="PROSITE" id="PS50928">
    <property type="entry name" value="ABC_TM1"/>
    <property type="match status" value="1"/>
</dbReference>
<keyword evidence="5 7" id="KW-1133">Transmembrane helix</keyword>
<dbReference type="CDD" id="cd06261">
    <property type="entry name" value="TM_PBP2"/>
    <property type="match status" value="1"/>
</dbReference>
<dbReference type="PANTHER" id="PTHR30043">
    <property type="entry name" value="PHOSPHONATES TRANSPORT SYSTEM PERMEASE PROTEIN"/>
    <property type="match status" value="1"/>
</dbReference>
<evidence type="ECO:0000256" key="7">
    <source>
        <dbReference type="RuleBase" id="RU363032"/>
    </source>
</evidence>
<dbReference type="GO" id="GO:0005886">
    <property type="term" value="C:plasma membrane"/>
    <property type="evidence" value="ECO:0007669"/>
    <property type="project" value="UniProtKB-SubCell"/>
</dbReference>
<dbReference type="SUPFAM" id="SSF161098">
    <property type="entry name" value="MetI-like"/>
    <property type="match status" value="1"/>
</dbReference>
<evidence type="ECO:0000313" key="10">
    <source>
        <dbReference type="Proteomes" id="UP000520814"/>
    </source>
</evidence>
<keyword evidence="3 7" id="KW-0813">Transport</keyword>
<dbReference type="GO" id="GO:0015416">
    <property type="term" value="F:ABC-type phosphonate transporter activity"/>
    <property type="evidence" value="ECO:0007669"/>
    <property type="project" value="InterPro"/>
</dbReference>
<evidence type="ECO:0000256" key="6">
    <source>
        <dbReference type="ARBA" id="ARBA00023136"/>
    </source>
</evidence>
<dbReference type="AlphaFoldDB" id="A0A7W9SWZ1"/>
<keyword evidence="4 7" id="KW-0812">Transmembrane</keyword>
<name>A0A7W9SWZ1_ARMRO</name>
<organism evidence="9 10">
    <name type="scientific">Armatimonas rosea</name>
    <dbReference type="NCBI Taxonomy" id="685828"/>
    <lineage>
        <taxon>Bacteria</taxon>
        <taxon>Bacillati</taxon>
        <taxon>Armatimonadota</taxon>
        <taxon>Armatimonadia</taxon>
        <taxon>Armatimonadales</taxon>
        <taxon>Armatimonadaceae</taxon>
        <taxon>Armatimonas</taxon>
    </lineage>
</organism>
<feature type="transmembrane region" description="Helical" evidence="7">
    <location>
        <begin position="61"/>
        <end position="82"/>
    </location>
</feature>
<feature type="transmembrane region" description="Helical" evidence="7">
    <location>
        <begin position="190"/>
        <end position="210"/>
    </location>
</feature>
<evidence type="ECO:0000256" key="5">
    <source>
        <dbReference type="ARBA" id="ARBA00022989"/>
    </source>
</evidence>
<sequence>MRAWRIVYTLAVVALVAWSLGGIRNSTPPNTKESGEILRQMLLTPKLSYLPDVLTGLRESIQIAALGTAIAAVLALPFGVLAARNLARLAALPFVGKLLLNAIRTFPEILLAIAFIKSVGPGPFAGVLAIAIHSIGMVGKLYAERIETVDKGALEALAATGASPLEVFRNGIIPEVLPDFLSFALYRFDLNVRSASVLGLVGAGGIGTLLQIQRLGGNWPEIGMIVIGIVATVLLVDFFSAKLRAKLT</sequence>
<evidence type="ECO:0000313" key="9">
    <source>
        <dbReference type="EMBL" id="MBB6053739.1"/>
    </source>
</evidence>
<evidence type="ECO:0000256" key="4">
    <source>
        <dbReference type="ARBA" id="ARBA00022692"/>
    </source>
</evidence>
<dbReference type="Gene3D" id="1.10.3720.10">
    <property type="entry name" value="MetI-like"/>
    <property type="match status" value="1"/>
</dbReference>
<accession>A0A7W9SWZ1</accession>
<evidence type="ECO:0000256" key="1">
    <source>
        <dbReference type="ARBA" id="ARBA00004141"/>
    </source>
</evidence>
<dbReference type="InterPro" id="IPR005769">
    <property type="entry name" value="PhnE/PtxC"/>
</dbReference>
<evidence type="ECO:0000256" key="2">
    <source>
        <dbReference type="ARBA" id="ARBA00004196"/>
    </source>
</evidence>
<keyword evidence="10" id="KW-1185">Reference proteome</keyword>
<dbReference type="RefSeq" id="WP_184203830.1">
    <property type="nucleotide sequence ID" value="NZ_JACHGW010000008.1"/>
</dbReference>
<comment type="caution">
    <text evidence="9">The sequence shown here is derived from an EMBL/GenBank/DDBJ whole genome shotgun (WGS) entry which is preliminary data.</text>
</comment>
<feature type="domain" description="ABC transmembrane type-1" evidence="8">
    <location>
        <begin position="57"/>
        <end position="240"/>
    </location>
</feature>
<comment type="similarity">
    <text evidence="7">Belongs to the binding-protein-dependent transport system permease family.</text>
</comment>